<dbReference type="AlphaFoldDB" id="A0A0F9A5Q9"/>
<gene>
    <name evidence="2" type="ORF">LCGC14_2953450</name>
</gene>
<reference evidence="2" key="1">
    <citation type="journal article" date="2015" name="Nature">
        <title>Complex archaea that bridge the gap between prokaryotes and eukaryotes.</title>
        <authorList>
            <person name="Spang A."/>
            <person name="Saw J.H."/>
            <person name="Jorgensen S.L."/>
            <person name="Zaremba-Niedzwiedzka K."/>
            <person name="Martijn J."/>
            <person name="Lind A.E."/>
            <person name="van Eijk R."/>
            <person name="Schleper C."/>
            <person name="Guy L."/>
            <person name="Ettema T.J."/>
        </authorList>
    </citation>
    <scope>NUCLEOTIDE SEQUENCE</scope>
</reference>
<dbReference type="Pfam" id="PF01208">
    <property type="entry name" value="URO-D"/>
    <property type="match status" value="1"/>
</dbReference>
<accession>A0A0F9A5Q9</accession>
<protein>
    <recommendedName>
        <fullName evidence="1">Uroporphyrinogen decarboxylase (URO-D) domain-containing protein</fullName>
    </recommendedName>
</protein>
<organism evidence="2">
    <name type="scientific">marine sediment metagenome</name>
    <dbReference type="NCBI Taxonomy" id="412755"/>
    <lineage>
        <taxon>unclassified sequences</taxon>
        <taxon>metagenomes</taxon>
        <taxon>ecological metagenomes</taxon>
    </lineage>
</organism>
<dbReference type="InterPro" id="IPR038071">
    <property type="entry name" value="UROD/MetE-like_sf"/>
</dbReference>
<dbReference type="Gene3D" id="3.20.20.210">
    <property type="match status" value="1"/>
</dbReference>
<comment type="caution">
    <text evidence="2">The sequence shown here is derived from an EMBL/GenBank/DDBJ whole genome shotgun (WGS) entry which is preliminary data.</text>
</comment>
<dbReference type="InterPro" id="IPR000257">
    <property type="entry name" value="Uroporphyrinogen_deCOase"/>
</dbReference>
<feature type="non-terminal residue" evidence="2">
    <location>
        <position position="1"/>
    </location>
</feature>
<dbReference type="GO" id="GO:0006779">
    <property type="term" value="P:porphyrin-containing compound biosynthetic process"/>
    <property type="evidence" value="ECO:0007669"/>
    <property type="project" value="InterPro"/>
</dbReference>
<dbReference type="SUPFAM" id="SSF51726">
    <property type="entry name" value="UROD/MetE-like"/>
    <property type="match status" value="1"/>
</dbReference>
<proteinExistence type="predicted"/>
<sequence>NPDYNIFKLHEKYGSEITFVGNVSPQDLSDKEPSIIRAYTKKLIKKVAPGGGFILSSGHSINPSVRLNNFLAMRETLERFGNYPIAI</sequence>
<feature type="domain" description="Uroporphyrinogen decarboxylase (URO-D)" evidence="1">
    <location>
        <begin position="9"/>
        <end position="79"/>
    </location>
</feature>
<dbReference type="GO" id="GO:0004853">
    <property type="term" value="F:uroporphyrinogen decarboxylase activity"/>
    <property type="evidence" value="ECO:0007669"/>
    <property type="project" value="InterPro"/>
</dbReference>
<evidence type="ECO:0000259" key="1">
    <source>
        <dbReference type="Pfam" id="PF01208"/>
    </source>
</evidence>
<dbReference type="EMBL" id="LAZR01059580">
    <property type="protein sequence ID" value="KKK67501.1"/>
    <property type="molecule type" value="Genomic_DNA"/>
</dbReference>
<name>A0A0F9A5Q9_9ZZZZ</name>
<evidence type="ECO:0000313" key="2">
    <source>
        <dbReference type="EMBL" id="KKK67501.1"/>
    </source>
</evidence>